<comment type="caution">
    <text evidence="3">The sequence shown here is derived from an EMBL/GenBank/DDBJ whole genome shotgun (WGS) entry which is preliminary data.</text>
</comment>
<keyword evidence="3" id="KW-0647">Proteasome</keyword>
<dbReference type="VEuPathDB" id="MicrosporidiaDB:M153_10220002"/>
<dbReference type="PANTHER" id="PTHR42264">
    <property type="entry name" value="EPHRIN_REC_LIKE DOMAIN-CONTAINING PROTEIN"/>
    <property type="match status" value="1"/>
</dbReference>
<feature type="compositionally biased region" description="Polar residues" evidence="1">
    <location>
        <begin position="303"/>
        <end position="312"/>
    </location>
</feature>
<keyword evidence="4" id="KW-1185">Reference proteome</keyword>
<protein>
    <submittedName>
        <fullName evidence="3">26S proteasome regulatory complex, subunit RM153/PSMD2</fullName>
    </submittedName>
</protein>
<reference evidence="3 4" key="1">
    <citation type="submission" date="2015-07" db="EMBL/GenBank/DDBJ databases">
        <title>The genome of Pseudoloma neurophilia, a relevant intracellular parasite of the zebrafish.</title>
        <authorList>
            <person name="Ndikumana S."/>
            <person name="Pelin A."/>
            <person name="Sanders J."/>
            <person name="Corradi N."/>
        </authorList>
    </citation>
    <scope>NUCLEOTIDE SEQUENCE [LARGE SCALE GENOMIC DNA]</scope>
    <source>
        <strain evidence="3 4">MK1</strain>
    </source>
</reference>
<dbReference type="OrthoDB" id="10252509at2759"/>
<dbReference type="Pfam" id="PF17781">
    <property type="entry name" value="RPN1_RPN2_N"/>
    <property type="match status" value="1"/>
</dbReference>
<evidence type="ECO:0000313" key="3">
    <source>
        <dbReference type="EMBL" id="KRH93353.1"/>
    </source>
</evidence>
<proteinExistence type="predicted"/>
<dbReference type="EMBL" id="LGUB01000373">
    <property type="protein sequence ID" value="KRH93353.1"/>
    <property type="molecule type" value="Genomic_DNA"/>
</dbReference>
<dbReference type="InterPro" id="IPR040892">
    <property type="entry name" value="RPN1_N"/>
</dbReference>
<dbReference type="InterPro" id="IPR011989">
    <property type="entry name" value="ARM-like"/>
</dbReference>
<feature type="compositionally biased region" description="Low complexity" evidence="1">
    <location>
        <begin position="126"/>
        <end position="148"/>
    </location>
</feature>
<name>A0A0R0LVC9_9MICR</name>
<accession>A0A0R0LVC9</accession>
<evidence type="ECO:0000256" key="1">
    <source>
        <dbReference type="SAM" id="MobiDB-lite"/>
    </source>
</evidence>
<organism evidence="3 4">
    <name type="scientific">Pseudoloma neurophilia</name>
    <dbReference type="NCBI Taxonomy" id="146866"/>
    <lineage>
        <taxon>Eukaryota</taxon>
        <taxon>Fungi</taxon>
        <taxon>Fungi incertae sedis</taxon>
        <taxon>Microsporidia</taxon>
        <taxon>Pseudoloma</taxon>
    </lineage>
</organism>
<feature type="domain" description="RPN1 N-terminal" evidence="2">
    <location>
        <begin position="32"/>
        <end position="88"/>
    </location>
</feature>
<dbReference type="Proteomes" id="UP000051530">
    <property type="component" value="Unassembled WGS sequence"/>
</dbReference>
<dbReference type="Gene3D" id="1.25.10.10">
    <property type="entry name" value="Leucine-rich Repeat Variant"/>
    <property type="match status" value="1"/>
</dbReference>
<evidence type="ECO:0000313" key="4">
    <source>
        <dbReference type="Proteomes" id="UP000051530"/>
    </source>
</evidence>
<feature type="compositionally biased region" description="Gly residues" evidence="1">
    <location>
        <begin position="109"/>
        <end position="125"/>
    </location>
</feature>
<evidence type="ECO:0000259" key="2">
    <source>
        <dbReference type="Pfam" id="PF17781"/>
    </source>
</evidence>
<feature type="compositionally biased region" description="Basic and acidic residues" evidence="1">
    <location>
        <begin position="313"/>
        <end position="338"/>
    </location>
</feature>
<dbReference type="GO" id="GO:0000502">
    <property type="term" value="C:proteasome complex"/>
    <property type="evidence" value="ECO:0007669"/>
    <property type="project" value="UniProtKB-KW"/>
</dbReference>
<dbReference type="AlphaFoldDB" id="A0A0R0LVC9"/>
<gene>
    <name evidence="3" type="ORF">M153_10220002</name>
</gene>
<sequence>KTTEQGKTSEQGDSVHKQESERLAMSAVSMIDTLYDRLVHIENDCLNFLISANSEIDCIDYLIETKNINKIINYTDKHNLLRIIDYIEGLIEIGDRGIPVIELNDNTTGHGGNKIGQGNTGGHGGNNDNTGQGNKGHNTTVHGGNNDNTGHDNDNTTVHNVNQKEPSQKEENVLSDVLIKIFHKHGLLIDQMVHLLSINKLDEALKLYDNTDSELLRLRMDMILHRTGHRKVECLSHSVNKFIQNDLQLKRGPCDSKEVNELVEQCLSNYGIIQTNYYEQSEQDNLDDHLHDNSHNNLHNNLYDRSNGNSHNNLHDRSKDNLHDRSNDNLHDRSKDNSDQNIEMNWQSPHNWLLGLPLSTSPLDFSSFNNDINGLLALSINQTEEEQVTTALLLERYFSSSENEQILLLASLFIVNKWDKPLSTDSLLEEVLQTEDCTFKTAMTLFLIASMNISSVDEMLTQLILRFITSFNDDVPGNNSGNNNVGNNNGGNKTTTTTTTATITANTNNTTNNITANNTTNNITTNNNTATNPLTLTGSNVIRNVLALSLSLLYFKRPESLSDALMSQLPLDVCVLVLGMCYYGTGRTDIIEQIIQGYNTDYGTNEINISNQFNPLLNNILNDNLNDIIDSEDDQYDDINMAVLSICLIAKNDKTLCYRIIRQRKISSLLTGFIFNSTNDQSVIDELLRGINALEGEQLVYRLFSLGLVCAGTNNQKVLEVIRGIGIRENYDDHYNTSGGVYNTGVYNTSYNNTGNNNTGYNNNTGNTGDGVSMNTRDADKLVTFFKHMAIGLINLGGCLFDLSNINYKKVENVENQAGLLLLIVMLAENKWVDWGILLMMKCVRQKALVHCTIVSENGTKMSRDMGVDSRGVDRKGVDMGRVDTKGVINSRGVDTKGVDMGVVNSDLSKDKGVSEEKIQNKIKNQIIMETNNIRYKFIERETTLGKQLSVIGLKGNPRRITGIYKVQSPVIMKYMEGTEMRNEEGVWVIEQ</sequence>
<feature type="region of interest" description="Disordered" evidence="1">
    <location>
        <begin position="109"/>
        <end position="170"/>
    </location>
</feature>
<feature type="region of interest" description="Disordered" evidence="1">
    <location>
        <begin position="286"/>
        <end position="342"/>
    </location>
</feature>
<feature type="non-terminal residue" evidence="3">
    <location>
        <position position="1"/>
    </location>
</feature>